<evidence type="ECO:0000313" key="6">
    <source>
        <dbReference type="Proteomes" id="UP000684084"/>
    </source>
</evidence>
<dbReference type="EMBL" id="LLXJ01000015">
    <property type="protein sequence ID" value="PKC17433.1"/>
    <property type="molecule type" value="Genomic_DNA"/>
</dbReference>
<dbReference type="Proteomes" id="UP000232688">
    <property type="component" value="Unassembled WGS sequence"/>
</dbReference>
<evidence type="ECO:0000313" key="5">
    <source>
        <dbReference type="Proteomes" id="UP000232722"/>
    </source>
</evidence>
<reference evidence="3 4" key="3">
    <citation type="submission" date="2017-10" db="EMBL/GenBank/DDBJ databases">
        <title>Extensive intraspecific genome diversity in a model arbuscular mycorrhizal fungus.</title>
        <authorList>
            <person name="Chen E.C.H."/>
            <person name="Morin E."/>
            <person name="Baudet D."/>
            <person name="Noel J."/>
            <person name="Ndikumana S."/>
            <person name="Charron P."/>
            <person name="St-Onge C."/>
            <person name="Giorgi J."/>
            <person name="Grigoriev I.V."/>
            <person name="Roux C."/>
            <person name="Martin F.M."/>
            <person name="Corradi N."/>
        </authorList>
    </citation>
    <scope>NUCLEOTIDE SEQUENCE [LARGE SCALE GENOMIC DNA]</scope>
    <source>
        <strain evidence="3 4">A1</strain>
    </source>
</reference>
<accession>A0A2I1EVL9</accession>
<dbReference type="VEuPathDB" id="FungiDB:RhiirA1_453692"/>
<reference evidence="3 4" key="4">
    <citation type="submission" date="2017-10" db="EMBL/GenBank/DDBJ databases">
        <title>Genome analyses suggest a sexual origin of heterokaryosis in a supposedly ancient asexual fungus.</title>
        <authorList>
            <person name="Corradi N."/>
            <person name="Sedzielewska K."/>
            <person name="Noel J."/>
            <person name="Charron P."/>
            <person name="Farinelli L."/>
            <person name="Marton T."/>
            <person name="Kruger M."/>
            <person name="Pelin A."/>
            <person name="Brachmann A."/>
            <person name="Corradi N."/>
        </authorList>
    </citation>
    <scope>NUCLEOTIDE SEQUENCE [LARGE SCALE GENOMIC DNA]</scope>
    <source>
        <strain evidence="3 4">A1</strain>
    </source>
</reference>
<dbReference type="Proteomes" id="UP000684084">
    <property type="component" value="Unassembled WGS sequence"/>
</dbReference>
<evidence type="ECO:0000313" key="1">
    <source>
        <dbReference type="EMBL" id="CAB5383396.1"/>
    </source>
</evidence>
<dbReference type="EMBL" id="CAGKOT010000048">
    <property type="protein sequence ID" value="CAB5383396.1"/>
    <property type="molecule type" value="Genomic_DNA"/>
</dbReference>
<reference evidence="2 5" key="2">
    <citation type="submission" date="2017-09" db="EMBL/GenBank/DDBJ databases">
        <title>Extensive intraspecific genome diversity in a model arbuscular mycorrhizal fungus.</title>
        <authorList>
            <person name="Chen E.C."/>
            <person name="Morin E."/>
            <person name="Beaudet D."/>
            <person name="Noel J."/>
            <person name="Ndikumana S."/>
            <person name="Charron P."/>
            <person name="St-Onge C."/>
            <person name="Giorgi J."/>
            <person name="Grigoriev I.V."/>
            <person name="Roux C."/>
            <person name="Martin F.M."/>
            <person name="Corradi N."/>
        </authorList>
    </citation>
    <scope>NUCLEOTIDE SEQUENCE [LARGE SCALE GENOMIC DNA]</scope>
    <source>
        <strain evidence="2 5">A5</strain>
    </source>
</reference>
<comment type="caution">
    <text evidence="1">The sequence shown here is derived from an EMBL/GenBank/DDBJ whole genome shotgun (WGS) entry which is preliminary data.</text>
</comment>
<protein>
    <submittedName>
        <fullName evidence="1">Uncharacterized protein</fullName>
    </submittedName>
</protein>
<dbReference type="EMBL" id="LLXH01000174">
    <property type="protein sequence ID" value="PKC71295.1"/>
    <property type="molecule type" value="Genomic_DNA"/>
</dbReference>
<reference evidence="1" key="5">
    <citation type="submission" date="2020-05" db="EMBL/GenBank/DDBJ databases">
        <authorList>
            <person name="Rincon C."/>
            <person name="Sanders R I."/>
            <person name="Robbins C."/>
            <person name="Chaturvedi A."/>
        </authorList>
    </citation>
    <scope>NUCLEOTIDE SEQUENCE</scope>
    <source>
        <strain evidence="1">CHB12</strain>
    </source>
</reference>
<organism evidence="1 6">
    <name type="scientific">Rhizophagus irregularis</name>
    <dbReference type="NCBI Taxonomy" id="588596"/>
    <lineage>
        <taxon>Eukaryota</taxon>
        <taxon>Fungi</taxon>
        <taxon>Fungi incertae sedis</taxon>
        <taxon>Mucoromycota</taxon>
        <taxon>Glomeromycotina</taxon>
        <taxon>Glomeromycetes</taxon>
        <taxon>Glomerales</taxon>
        <taxon>Glomeraceae</taxon>
        <taxon>Rhizophagus</taxon>
    </lineage>
</organism>
<proteinExistence type="predicted"/>
<gene>
    <name evidence="1" type="ORF">CHRIB12_LOCUS18400</name>
    <name evidence="3" type="ORF">RhiirA1_453692</name>
    <name evidence="2" type="ORF">RhiirA5_369050</name>
</gene>
<dbReference type="AlphaFoldDB" id="A0A2I1EVL9"/>
<evidence type="ECO:0000313" key="2">
    <source>
        <dbReference type="EMBL" id="PKC17433.1"/>
    </source>
</evidence>
<reference evidence="2 5" key="1">
    <citation type="submission" date="2016-04" db="EMBL/GenBank/DDBJ databases">
        <title>Genome analyses suggest a sexual origin of heterokaryosis in a supposedly ancient asexual fungus.</title>
        <authorList>
            <person name="Ropars J."/>
            <person name="Sedzielewska K."/>
            <person name="Noel J."/>
            <person name="Charron P."/>
            <person name="Farinelli L."/>
            <person name="Marton T."/>
            <person name="Kruger M."/>
            <person name="Pelin A."/>
            <person name="Brachmann A."/>
            <person name="Corradi N."/>
        </authorList>
    </citation>
    <scope>NUCLEOTIDE SEQUENCE [LARGE SCALE GENOMIC DNA]</scope>
    <source>
        <strain evidence="2 5">A5</strain>
    </source>
</reference>
<dbReference type="Proteomes" id="UP000232722">
    <property type="component" value="Unassembled WGS sequence"/>
</dbReference>
<evidence type="ECO:0000313" key="4">
    <source>
        <dbReference type="Proteomes" id="UP000232688"/>
    </source>
</evidence>
<sequence>MALRYIAKYLPRVYLPKKAVKVDLCVLFVSRFGCNKYYKRITVDAKTPLSLVREFIEPPCTLWMEKNGISFRYTGTLNRISEICRKETALEEMVVEKCEFTFGYIGPLKMLSEIPYKDEDKFKLEEIMVKSKDIITGNEQCLVYCIEVDPCF</sequence>
<evidence type="ECO:0000313" key="3">
    <source>
        <dbReference type="EMBL" id="PKC71295.1"/>
    </source>
</evidence>
<name>A0A2I1EVL9_9GLOM</name>
<dbReference type="OrthoDB" id="10268878at2759"/>